<feature type="transmembrane region" description="Helical" evidence="11">
    <location>
        <begin position="221"/>
        <end position="244"/>
    </location>
</feature>
<dbReference type="Proteomes" id="UP000322873">
    <property type="component" value="Unassembled WGS sequence"/>
</dbReference>
<name>A0A5M9K0V1_MONFR</name>
<reference evidence="12 13" key="1">
    <citation type="submission" date="2019-06" db="EMBL/GenBank/DDBJ databases">
        <title>Genome Sequence of the Brown Rot Fungal Pathogen Monilinia fructicola.</title>
        <authorList>
            <person name="De Miccolis Angelini R.M."/>
            <person name="Landi L."/>
            <person name="Abate D."/>
            <person name="Pollastro S."/>
            <person name="Romanazzi G."/>
            <person name="Faretra F."/>
        </authorList>
    </citation>
    <scope>NUCLEOTIDE SEQUENCE [LARGE SCALE GENOMIC DNA]</scope>
    <source>
        <strain evidence="12 13">Mfrc123</strain>
    </source>
</reference>
<dbReference type="AlphaFoldDB" id="A0A5M9K0V1"/>
<keyword evidence="6 11" id="KW-0812">Transmembrane</keyword>
<evidence type="ECO:0000256" key="8">
    <source>
        <dbReference type="ARBA" id="ARBA00022989"/>
    </source>
</evidence>
<feature type="transmembrane region" description="Helical" evidence="11">
    <location>
        <begin position="78"/>
        <end position="101"/>
    </location>
</feature>
<keyword evidence="5" id="KW-0808">Transferase</keyword>
<dbReference type="GO" id="GO:0006506">
    <property type="term" value="P:GPI anchor biosynthetic process"/>
    <property type="evidence" value="ECO:0007669"/>
    <property type="project" value="UniProtKB-KW"/>
</dbReference>
<gene>
    <name evidence="12" type="ORF">EYC84_003135</name>
</gene>
<dbReference type="GO" id="GO:0005789">
    <property type="term" value="C:endoplasmic reticulum membrane"/>
    <property type="evidence" value="ECO:0007669"/>
    <property type="project" value="UniProtKB-SubCell"/>
</dbReference>
<dbReference type="PANTHER" id="PTHR22760">
    <property type="entry name" value="GLYCOSYLTRANSFERASE"/>
    <property type="match status" value="1"/>
</dbReference>
<dbReference type="GO" id="GO:0000026">
    <property type="term" value="F:alpha-1,2-mannosyltransferase activity"/>
    <property type="evidence" value="ECO:0007669"/>
    <property type="project" value="TreeGrafter"/>
</dbReference>
<keyword evidence="9 11" id="KW-0472">Membrane</keyword>
<feature type="transmembrane region" description="Helical" evidence="11">
    <location>
        <begin position="113"/>
        <end position="138"/>
    </location>
</feature>
<evidence type="ECO:0000256" key="2">
    <source>
        <dbReference type="ARBA" id="ARBA00004687"/>
    </source>
</evidence>
<evidence type="ECO:0000256" key="4">
    <source>
        <dbReference type="ARBA" id="ARBA00022676"/>
    </source>
</evidence>
<evidence type="ECO:0000313" key="13">
    <source>
        <dbReference type="Proteomes" id="UP000322873"/>
    </source>
</evidence>
<comment type="caution">
    <text evidence="11">Lacks conserved residue(s) required for the propagation of feature annotation.</text>
</comment>
<evidence type="ECO:0000256" key="1">
    <source>
        <dbReference type="ARBA" id="ARBA00004477"/>
    </source>
</evidence>
<dbReference type="EC" id="2.4.1.-" evidence="11"/>
<dbReference type="VEuPathDB" id="FungiDB:MFRU_003g02740"/>
<protein>
    <recommendedName>
        <fullName evidence="11">Mannosyltransferase</fullName>
        <ecNumber evidence="11">2.4.1.-</ecNumber>
    </recommendedName>
</protein>
<organism evidence="12 13">
    <name type="scientific">Monilinia fructicola</name>
    <name type="common">Brown rot fungus</name>
    <name type="synonym">Ciboria fructicola</name>
    <dbReference type="NCBI Taxonomy" id="38448"/>
    <lineage>
        <taxon>Eukaryota</taxon>
        <taxon>Fungi</taxon>
        <taxon>Dikarya</taxon>
        <taxon>Ascomycota</taxon>
        <taxon>Pezizomycotina</taxon>
        <taxon>Leotiomycetes</taxon>
        <taxon>Helotiales</taxon>
        <taxon>Sclerotiniaceae</taxon>
        <taxon>Monilinia</taxon>
    </lineage>
</organism>
<sequence length="282" mass="31534">MLTLSFVLEDWAIYELVESPKHRKSSCYACGLFICYLDISDPYIFKIDRDVGSSMESGLDTKNRRSQETHSSVLPCGILAFVVIFGIFNRITFPAFLFIPGLRLLPHFKRKPLSLISMILFGGLATFIAICLDTNFYANGPVTWSHLFAHPTITPFNNLNYNLATENLALHGLHPWYQHSLINLPQLLGPATLLVFLQPLASLRLYSAISGIVITKQNTELPCVSGGGLWIAFNLLLGLLMGVYHQGGVVPTQVFLSKQLDATHAIWWKNIQSTNLAPERQK</sequence>
<keyword evidence="7 11" id="KW-0256">Endoplasmic reticulum</keyword>
<evidence type="ECO:0000256" key="9">
    <source>
        <dbReference type="ARBA" id="ARBA00023136"/>
    </source>
</evidence>
<comment type="pathway">
    <text evidence="2">Glycolipid biosynthesis; glycosylphosphatidylinositol-anchor biosynthesis.</text>
</comment>
<comment type="subcellular location">
    <subcellularLocation>
        <location evidence="1 11">Endoplasmic reticulum membrane</location>
        <topology evidence="1 11">Multi-pass membrane protein</topology>
    </subcellularLocation>
</comment>
<keyword evidence="13" id="KW-1185">Reference proteome</keyword>
<dbReference type="Pfam" id="PF03901">
    <property type="entry name" value="Glyco_transf_22"/>
    <property type="match status" value="1"/>
</dbReference>
<evidence type="ECO:0000313" key="12">
    <source>
        <dbReference type="EMBL" id="KAA8572525.1"/>
    </source>
</evidence>
<evidence type="ECO:0000256" key="5">
    <source>
        <dbReference type="ARBA" id="ARBA00022679"/>
    </source>
</evidence>
<dbReference type="InterPro" id="IPR005599">
    <property type="entry name" value="GPI_mannosylTrfase"/>
</dbReference>
<evidence type="ECO:0000256" key="6">
    <source>
        <dbReference type="ARBA" id="ARBA00022692"/>
    </source>
</evidence>
<comment type="caution">
    <text evidence="12">The sequence shown here is derived from an EMBL/GenBank/DDBJ whole genome shotgun (WGS) entry which is preliminary data.</text>
</comment>
<keyword evidence="8 11" id="KW-1133">Transmembrane helix</keyword>
<evidence type="ECO:0000256" key="11">
    <source>
        <dbReference type="RuleBase" id="RU363075"/>
    </source>
</evidence>
<proteinExistence type="inferred from homology"/>
<keyword evidence="4 11" id="KW-0328">Glycosyltransferase</keyword>
<evidence type="ECO:0000256" key="3">
    <source>
        <dbReference type="ARBA" id="ARBA00022502"/>
    </source>
</evidence>
<accession>A0A5M9K0V1</accession>
<evidence type="ECO:0000256" key="7">
    <source>
        <dbReference type="ARBA" id="ARBA00022824"/>
    </source>
</evidence>
<keyword evidence="3" id="KW-0337">GPI-anchor biosynthesis</keyword>
<evidence type="ECO:0000256" key="10">
    <source>
        <dbReference type="ARBA" id="ARBA00038466"/>
    </source>
</evidence>
<dbReference type="EMBL" id="VICG01000004">
    <property type="protein sequence ID" value="KAA8572525.1"/>
    <property type="molecule type" value="Genomic_DNA"/>
</dbReference>
<dbReference type="PANTHER" id="PTHR22760:SF3">
    <property type="entry name" value="GPI MANNOSYLTRANSFERASE 4"/>
    <property type="match status" value="1"/>
</dbReference>
<comment type="similarity">
    <text evidence="10">Belongs to the glycosyltransferase 22 family. PIGZ subfamily.</text>
</comment>